<gene>
    <name evidence="1" type="ORF">C1949_03155</name>
</gene>
<dbReference type="AlphaFoldDB" id="A0A2P4EYZ5"/>
<proteinExistence type="predicted"/>
<evidence type="ECO:0000313" key="1">
    <source>
        <dbReference type="EMBL" id="POB05703.1"/>
    </source>
</evidence>
<dbReference type="EMBL" id="PPSK01000002">
    <property type="protein sequence ID" value="POB05703.1"/>
    <property type="molecule type" value="Genomic_DNA"/>
</dbReference>
<dbReference type="InterPro" id="IPR007433">
    <property type="entry name" value="DUF481"/>
</dbReference>
<name>A0A2P4EYZ5_9GAMM</name>
<organism evidence="1 2">
    <name type="scientific">Halopseudomonas oceani</name>
    <dbReference type="NCBI Taxonomy" id="1708783"/>
    <lineage>
        <taxon>Bacteria</taxon>
        <taxon>Pseudomonadati</taxon>
        <taxon>Pseudomonadota</taxon>
        <taxon>Gammaproteobacteria</taxon>
        <taxon>Pseudomonadales</taxon>
        <taxon>Pseudomonadaceae</taxon>
        <taxon>Halopseudomonas</taxon>
    </lineage>
</organism>
<protein>
    <submittedName>
        <fullName evidence="1">DUF481 domain-containing protein</fullName>
    </submittedName>
</protein>
<keyword evidence="2" id="KW-1185">Reference proteome</keyword>
<dbReference type="Proteomes" id="UP000243451">
    <property type="component" value="Unassembled WGS sequence"/>
</dbReference>
<dbReference type="Pfam" id="PF04338">
    <property type="entry name" value="DUF481"/>
    <property type="match status" value="1"/>
</dbReference>
<reference evidence="1 2" key="1">
    <citation type="submission" date="2018-01" db="EMBL/GenBank/DDBJ databases">
        <title>Draft genome of the type strain Pseudomonas oceani DSM 100277 isolated from the deep water in Okinawa trough, northwestern Pacific Ocean.</title>
        <authorList>
            <person name="Gomila M."/>
            <person name="Mulet M."/>
            <person name="Garcia-Valdes E."/>
            <person name="Lalucat J."/>
        </authorList>
    </citation>
    <scope>NUCLEOTIDE SEQUENCE [LARGE SCALE GENOMIC DNA]</scope>
    <source>
        <strain evidence="1 2">DSM 100277</strain>
    </source>
</reference>
<dbReference type="OrthoDB" id="9806250at2"/>
<accession>A0A2P4EYZ5</accession>
<evidence type="ECO:0000313" key="2">
    <source>
        <dbReference type="Proteomes" id="UP000243451"/>
    </source>
</evidence>
<comment type="caution">
    <text evidence="1">The sequence shown here is derived from an EMBL/GenBank/DDBJ whole genome shotgun (WGS) entry which is preliminary data.</text>
</comment>
<sequence length="353" mass="40906">MDNRPFNLMPAGWCSMPLFRVVLLCCLTLLSWRSVADTLWLDNGDRLTGKVEFLEGGKLVLETTYAGTLTISVARIRTFNSEEPVLVKLRDGIQHTVQLAESEQDGQVLLRVPNRRPVATEIGSIRQLLVPRPLVQDSVWEGDASAALDIKDTSGNEKRDIDIDVTSRLRHGRWRHDWALDYDRDYSNDVKTSHTLDVSYDLNRFITDQWFWASSVQYKRDHINEIAKQRQFGMGPGYEWWNTALGRFETSARLDRVWLKERDGNRSRYDALGLQWDYRRFLLGKRFELFHSAETQIPDDPKVRYLMDADLGIRYRLTSWASLSLKGELDYLNTTDDSGYRDTRYTLGLGVGW</sequence>